<comment type="caution">
    <text evidence="1">The sequence shown here is derived from an EMBL/GenBank/DDBJ whole genome shotgun (WGS) entry which is preliminary data.</text>
</comment>
<reference evidence="1 2" key="1">
    <citation type="journal article" date="2022" name="bioRxiv">
        <title>Genomics of Preaxostyla Flagellates Illuminates Evolutionary Transitions and the Path Towards Mitochondrial Loss.</title>
        <authorList>
            <person name="Novak L.V.F."/>
            <person name="Treitli S.C."/>
            <person name="Pyrih J."/>
            <person name="Halakuc P."/>
            <person name="Pipaliya S.V."/>
            <person name="Vacek V."/>
            <person name="Brzon O."/>
            <person name="Soukal P."/>
            <person name="Eme L."/>
            <person name="Dacks J.B."/>
            <person name="Karnkowska A."/>
            <person name="Elias M."/>
            <person name="Hampl V."/>
        </authorList>
    </citation>
    <scope>NUCLEOTIDE SEQUENCE [LARGE SCALE GENOMIC DNA]</scope>
    <source>
        <strain evidence="1">NAU3</strain>
        <tissue evidence="1">Gut</tissue>
    </source>
</reference>
<keyword evidence="2" id="KW-1185">Reference proteome</keyword>
<evidence type="ECO:0000313" key="2">
    <source>
        <dbReference type="Proteomes" id="UP001281761"/>
    </source>
</evidence>
<accession>A0ABQ9YBU4</accession>
<dbReference type="InterPro" id="IPR036812">
    <property type="entry name" value="NAD(P)_OxRdtase_dom_sf"/>
</dbReference>
<protein>
    <recommendedName>
        <fullName evidence="3">Aldo/keto reductase</fullName>
    </recommendedName>
</protein>
<dbReference type="EMBL" id="JARBJD010000018">
    <property type="protein sequence ID" value="KAK2961194.1"/>
    <property type="molecule type" value="Genomic_DNA"/>
</dbReference>
<dbReference type="Proteomes" id="UP001281761">
    <property type="component" value="Unassembled WGS sequence"/>
</dbReference>
<gene>
    <name evidence="1" type="ORF">BLNAU_3962</name>
</gene>
<dbReference type="SUPFAM" id="SSF51430">
    <property type="entry name" value="NAD(P)-linked oxidoreductase"/>
    <property type="match status" value="1"/>
</dbReference>
<sequence>MLHSPLNTNAQIPRVGLGTLDSRGDDGYTAVLDAFDAGYRSFDLAFAYLNEEPMGRAFKHIIESGKAAWVRYVG</sequence>
<dbReference type="InterPro" id="IPR018170">
    <property type="entry name" value="Aldo/ket_reductase_CS"/>
</dbReference>
<evidence type="ECO:0008006" key="3">
    <source>
        <dbReference type="Google" id="ProtNLM"/>
    </source>
</evidence>
<name>A0ABQ9YBU4_9EUKA</name>
<proteinExistence type="predicted"/>
<dbReference type="PROSITE" id="PS00798">
    <property type="entry name" value="ALDOKETO_REDUCTASE_1"/>
    <property type="match status" value="1"/>
</dbReference>
<organism evidence="1 2">
    <name type="scientific">Blattamonas nauphoetae</name>
    <dbReference type="NCBI Taxonomy" id="2049346"/>
    <lineage>
        <taxon>Eukaryota</taxon>
        <taxon>Metamonada</taxon>
        <taxon>Preaxostyla</taxon>
        <taxon>Oxymonadida</taxon>
        <taxon>Blattamonas</taxon>
    </lineage>
</organism>
<evidence type="ECO:0000313" key="1">
    <source>
        <dbReference type="EMBL" id="KAK2961194.1"/>
    </source>
</evidence>
<dbReference type="Gene3D" id="3.20.20.100">
    <property type="entry name" value="NADP-dependent oxidoreductase domain"/>
    <property type="match status" value="1"/>
</dbReference>